<reference evidence="7 19" key="3">
    <citation type="submission" date="2018-06" db="EMBL/GenBank/DDBJ databases">
        <authorList>
            <consortium name="PulseNet: The National Subtyping Network for Foodborne Disease Surveillance"/>
            <person name="Tarr C.L."/>
            <person name="Trees E."/>
            <person name="Katz L.S."/>
            <person name="Carleton-Romer H.A."/>
            <person name="Stroika S."/>
            <person name="Kucerova Z."/>
            <person name="Roache K.F."/>
            <person name="Sabol A.L."/>
            <person name="Besser J."/>
            <person name="Gerner-Smidt P."/>
        </authorList>
    </citation>
    <scope>NUCLEOTIDE SEQUENCE [LARGE SCALE GENOMIC DNA]</scope>
    <source>
        <strain evidence="7 19">PNUSAL002180</strain>
        <strain evidence="13 24">PNUSAL005692</strain>
    </source>
</reference>
<dbReference type="Proteomes" id="UP000530452">
    <property type="component" value="Unassembled WGS sequence"/>
</dbReference>
<dbReference type="InterPro" id="IPR037523">
    <property type="entry name" value="VOC_core"/>
</dbReference>
<dbReference type="SUPFAM" id="SSF54593">
    <property type="entry name" value="Glyoxalase/Bleomycin resistance protein/Dihydroxybiphenyl dioxygenase"/>
    <property type="match status" value="1"/>
</dbReference>
<evidence type="ECO:0000313" key="30">
    <source>
        <dbReference type="Proteomes" id="UP000546397"/>
    </source>
</evidence>
<dbReference type="Proteomes" id="UP000528151">
    <property type="component" value="Unassembled WGS sequence"/>
</dbReference>
<dbReference type="GeneID" id="86844988"/>
<dbReference type="Proteomes" id="UP000358545">
    <property type="component" value="Unassembled WGS sequence"/>
</dbReference>
<dbReference type="EMBL" id="AAAQQZ010000001">
    <property type="protein sequence ID" value="EAE1337756.1"/>
    <property type="molecule type" value="Genomic_DNA"/>
</dbReference>
<dbReference type="EMBL" id="DABJAN010000001">
    <property type="protein sequence ID" value="HAJ9592584.1"/>
    <property type="molecule type" value="Genomic_DNA"/>
</dbReference>
<dbReference type="EMBL" id="AAALRN010000001">
    <property type="protein sequence ID" value="EAD1183605.1"/>
    <property type="molecule type" value="Genomic_DNA"/>
</dbReference>
<evidence type="ECO:0000313" key="26">
    <source>
        <dbReference type="Proteomes" id="UP000528151"/>
    </source>
</evidence>
<dbReference type="Proteomes" id="UP000527632">
    <property type="component" value="Unassembled WGS sequence"/>
</dbReference>
<dbReference type="GO" id="GO:0016740">
    <property type="term" value="F:transferase activity"/>
    <property type="evidence" value="ECO:0007669"/>
    <property type="project" value="UniProtKB-KW"/>
</dbReference>
<evidence type="ECO:0000313" key="3">
    <source>
        <dbReference type="EMBL" id="EAC7479688.1"/>
    </source>
</evidence>
<dbReference type="Proteomes" id="UP000843503">
    <property type="component" value="Unassembled WGS sequence"/>
</dbReference>
<dbReference type="Proteomes" id="UP000368512">
    <property type="component" value="Unassembled WGS sequence"/>
</dbReference>
<evidence type="ECO:0000313" key="6">
    <source>
        <dbReference type="EMBL" id="EAE4941095.1"/>
    </source>
</evidence>
<evidence type="ECO:0000313" key="28">
    <source>
        <dbReference type="Proteomes" id="UP000533021"/>
    </source>
</evidence>
<reference evidence="17 18" key="1">
    <citation type="journal article" date="2018" name="BMC Genomics">
        <title>Genes significantly associated with lineage II food isolates of Listeria monocytogenes.</title>
        <authorList>
            <person name="Pirone-Davies C."/>
            <person name="Chen Y."/>
            <person name="Pightling A."/>
            <person name="Ryan G."/>
            <person name="Wang Y."/>
            <person name="Yao K."/>
            <person name="Hoffmann M."/>
            <person name="Allard M.W."/>
        </authorList>
    </citation>
    <scope>NUCLEOTIDE SEQUENCE [LARGE SCALE GENOMIC DNA]</scope>
    <source>
        <strain evidence="17 18">PNUSAL000550</strain>
    </source>
</reference>
<evidence type="ECO:0000313" key="4">
    <source>
        <dbReference type="EMBL" id="EAD1183605.1"/>
    </source>
</evidence>
<evidence type="ECO:0000313" key="7">
    <source>
        <dbReference type="EMBL" id="EAG0865883.1"/>
    </source>
</evidence>
<protein>
    <submittedName>
        <fullName evidence="17">Metallothiol transferase FosB</fullName>
        <ecNumber evidence="17">2.5.1.-</ecNumber>
    </submittedName>
    <submittedName>
        <fullName evidence="10">VOC family protein</fullName>
    </submittedName>
</protein>
<reference evidence="31 32" key="2">
    <citation type="journal article" date="2018" name="Genome Biol.">
        <title>SKESA: strategic k-mer extension for scrupulous assemblies.</title>
        <authorList>
            <person name="Souvorov A."/>
            <person name="Agarwala R."/>
            <person name="Lipman D.J."/>
        </authorList>
    </citation>
    <scope>NUCLEOTIDE SEQUENCE [LARGE SCALE GENOMIC DNA]</scope>
    <source>
        <strain evidence="15">2017-325981-023-01</strain>
        <strain evidence="14 32">DMG1500109</strain>
    </source>
</reference>
<accession>A0A0B8R4C4</accession>
<dbReference type="Proteomes" id="UP000403352">
    <property type="component" value="Unassembled WGS sequence"/>
</dbReference>
<dbReference type="RefSeq" id="WP_003724648.1">
    <property type="nucleotide sequence ID" value="NC_021825.2"/>
</dbReference>
<evidence type="ECO:0000313" key="23">
    <source>
        <dbReference type="Proteomes" id="UP000403352"/>
    </source>
</evidence>
<dbReference type="Proteomes" id="UP000272537">
    <property type="component" value="Unassembled WGS sequence"/>
</dbReference>
<dbReference type="EC" id="2.5.1.-" evidence="17"/>
<evidence type="ECO:0000313" key="14">
    <source>
        <dbReference type="EMBL" id="HAC1754405.1"/>
    </source>
</evidence>
<dbReference type="Proteomes" id="UP000533021">
    <property type="component" value="Unassembled WGS sequence"/>
</dbReference>
<name>A0A0B8R4C4_LISMN</name>
<evidence type="ECO:0000313" key="19">
    <source>
        <dbReference type="Proteomes" id="UP000358545"/>
    </source>
</evidence>
<proteinExistence type="predicted"/>
<reference evidence="27 28" key="5">
    <citation type="submission" date="2019-04" db="EMBL/GenBank/DDBJ databases">
        <authorList>
            <person name="Ashton P.M."/>
            <person name="Dallman T."/>
            <person name="Nair S."/>
            <person name="De Pinna E."/>
            <person name="Peters T."/>
            <person name="Grant K."/>
        </authorList>
    </citation>
    <scope>NUCLEOTIDE SEQUENCE [LARGE SCALE GENOMIC DNA]</scope>
    <source>
        <strain evidence="10 28">282333</strain>
        <strain evidence="11 27">282352</strain>
        <strain evidence="9 30">289003</strain>
        <strain evidence="6">RL15000286</strain>
    </source>
</reference>
<evidence type="ECO:0000313" key="31">
    <source>
        <dbReference type="Proteomes" id="UP000843503"/>
    </source>
</evidence>
<evidence type="ECO:0000313" key="12">
    <source>
        <dbReference type="EMBL" id="EAH4240572.1"/>
    </source>
</evidence>
<dbReference type="Proteomes" id="UP000544530">
    <property type="component" value="Unassembled WGS sequence"/>
</dbReference>
<evidence type="ECO:0000313" key="18">
    <source>
        <dbReference type="Proteomes" id="UP000272537"/>
    </source>
</evidence>
<gene>
    <name evidence="17" type="primary">fosb</name>
    <name evidence="7" type="ORF">A8L61_01155</name>
    <name evidence="5" type="ORF">ART25_02310</name>
    <name evidence="2" type="ORF">ARY78_00725</name>
    <name evidence="8" type="ORF">CA369_12855</name>
    <name evidence="10" type="ORF">D4920_05150</name>
    <name evidence="9" type="ORF">D4B11_07920</name>
    <name evidence="11" type="ORF">D5N24_02460</name>
    <name evidence="3" type="ORF">DQ70_03190</name>
    <name evidence="17" type="ORF">DYZ80_00145</name>
    <name evidence="6" type="ORF">E1W56_03405</name>
    <name evidence="12" type="ORF">E5F58_00995</name>
    <name evidence="13" type="ORF">F6515_12935</name>
    <name evidence="14" type="ORF">GI949_05405</name>
    <name evidence="15" type="ORF">HQN34_000759</name>
    <name evidence="16" type="ORF">HZJ64_12965</name>
    <name evidence="4" type="ORF">QD52_00745</name>
</gene>
<evidence type="ECO:0000313" key="9">
    <source>
        <dbReference type="EMBL" id="EAG9519697.1"/>
    </source>
</evidence>
<dbReference type="InterPro" id="IPR004360">
    <property type="entry name" value="Glyas_Fos-R_dOase_dom"/>
</dbReference>
<evidence type="ECO:0000259" key="1">
    <source>
        <dbReference type="PROSITE" id="PS51819"/>
    </source>
</evidence>
<dbReference type="EMBL" id="AABGHY010000001">
    <property type="protein sequence ID" value="EAH3293247.1"/>
    <property type="molecule type" value="Genomic_DNA"/>
</dbReference>
<dbReference type="KEGG" id="lmok:CQ02_05685"/>
<reference evidence="20 21" key="4">
    <citation type="submission" date="2018-06" db="EMBL/GenBank/DDBJ databases">
        <authorList>
            <consortium name="GenomeTrakr: Next Generation Sequencing Network for Food Pathogen Tracability"/>
        </authorList>
    </citation>
    <scope>NUCLEOTIDE SEQUENCE [LARGE SCALE GENOMIC DNA]</scope>
    <source>
        <strain evidence="3 21">CFSAN008042</strain>
        <strain evidence="8 26">CFSAN063727</strain>
        <strain evidence="5 22">FDA00006494</strain>
        <strain evidence="2 20">FDA00007096</strain>
        <strain evidence="4 23">FDA00008584</strain>
        <strain evidence="12 25">LS1344</strain>
    </source>
</reference>
<evidence type="ECO:0000313" key="32">
    <source>
        <dbReference type="Proteomes" id="UP000843775"/>
    </source>
</evidence>
<dbReference type="KEGG" id="lmv:Y193_10215"/>
<organism evidence="10 28">
    <name type="scientific">Listeria monocytogenes</name>
    <dbReference type="NCBI Taxonomy" id="1639"/>
    <lineage>
        <taxon>Bacteria</taxon>
        <taxon>Bacillati</taxon>
        <taxon>Bacillota</taxon>
        <taxon>Bacilli</taxon>
        <taxon>Bacillales</taxon>
        <taxon>Listeriaceae</taxon>
        <taxon>Listeria</taxon>
    </lineage>
</organism>
<evidence type="ECO:0000313" key="22">
    <source>
        <dbReference type="Proteomes" id="UP000379076"/>
    </source>
</evidence>
<evidence type="ECO:0000313" key="15">
    <source>
        <dbReference type="EMBL" id="HAJ9592584.1"/>
    </source>
</evidence>
<comment type="caution">
    <text evidence="10">The sequence shown here is derived from an EMBL/GenBank/DDBJ whole genome shotgun (WGS) entry which is preliminary data.</text>
</comment>
<evidence type="ECO:0000313" key="25">
    <source>
        <dbReference type="Proteomes" id="UP000527632"/>
    </source>
</evidence>
<evidence type="ECO:0000313" key="11">
    <source>
        <dbReference type="EMBL" id="EAH3293247.1"/>
    </source>
</evidence>
<dbReference type="EMBL" id="AABFVG010000002">
    <property type="protein sequence ID" value="EAH2281451.1"/>
    <property type="molecule type" value="Genomic_DNA"/>
</dbReference>
<dbReference type="Pfam" id="PF00903">
    <property type="entry name" value="Glyoxalase"/>
    <property type="match status" value="1"/>
</dbReference>
<sequence>MTLNAKSITIGLPVSDLEKSASWYEKLLMSDEKLVPVEGVIEYQIGSVWIQLFEEKINASKNVLCLEAENLEVEFERLKTLGIITNEVIEELSGILRYFDFTDPDGNKLSFYWLYEQE</sequence>
<evidence type="ECO:0000313" key="29">
    <source>
        <dbReference type="Proteomes" id="UP000544530"/>
    </source>
</evidence>
<dbReference type="Proteomes" id="UP000365297">
    <property type="component" value="Unassembled WGS sequence"/>
</dbReference>
<dbReference type="EMBL" id="QXLS01000001">
    <property type="protein sequence ID" value="RKA10618.1"/>
    <property type="molecule type" value="Genomic_DNA"/>
</dbReference>
<evidence type="ECO:0000313" key="13">
    <source>
        <dbReference type="EMBL" id="ECY9783890.1"/>
    </source>
</evidence>
<dbReference type="EMBL" id="AAASLB010000001">
    <property type="protein sequence ID" value="EAE4941095.1"/>
    <property type="molecule type" value="Genomic_DNA"/>
</dbReference>
<dbReference type="Proteomes" id="UP000393182">
    <property type="component" value="Unassembled WGS sequence"/>
</dbReference>
<evidence type="ECO:0000313" key="5">
    <source>
        <dbReference type="EMBL" id="EAE1337756.1"/>
    </source>
</evidence>
<dbReference type="EMBL" id="AABAGT010000002">
    <property type="protein sequence ID" value="EAG0865883.1"/>
    <property type="molecule type" value="Genomic_DNA"/>
</dbReference>
<evidence type="ECO:0000313" key="10">
    <source>
        <dbReference type="EMBL" id="EAH2281451.1"/>
    </source>
</evidence>
<dbReference type="CDD" id="cd06587">
    <property type="entry name" value="VOC"/>
    <property type="match status" value="1"/>
</dbReference>
<evidence type="ECO:0000313" key="24">
    <source>
        <dbReference type="Proteomes" id="UP000489121"/>
    </source>
</evidence>
<evidence type="ECO:0000313" key="27">
    <source>
        <dbReference type="Proteomes" id="UP000530452"/>
    </source>
</evidence>
<evidence type="ECO:0000313" key="17">
    <source>
        <dbReference type="EMBL" id="RKA10618.1"/>
    </source>
</evidence>
<dbReference type="InterPro" id="IPR029068">
    <property type="entry name" value="Glyas_Bleomycin-R_OHBP_Dase"/>
</dbReference>
<dbReference type="EMBL" id="AABGUK010000001">
    <property type="protein sequence ID" value="EAH4240572.1"/>
    <property type="molecule type" value="Genomic_DNA"/>
</dbReference>
<dbReference type="PROSITE" id="PS51819">
    <property type="entry name" value="VOC"/>
    <property type="match status" value="1"/>
</dbReference>
<dbReference type="EMBL" id="DAAJZA010000003">
    <property type="protein sequence ID" value="HAC1754405.1"/>
    <property type="molecule type" value="Genomic_DNA"/>
</dbReference>
<dbReference type="EMBL" id="AAAJWF010000001">
    <property type="protein sequence ID" value="EAC7479688.1"/>
    <property type="molecule type" value="Genomic_DNA"/>
</dbReference>
<dbReference type="Gene3D" id="3.10.180.10">
    <property type="entry name" value="2,3-Dihydroxybiphenyl 1,2-Dioxygenase, domain 1"/>
    <property type="match status" value="1"/>
</dbReference>
<evidence type="ECO:0000313" key="16">
    <source>
        <dbReference type="EMBL" id="NYA02747.1"/>
    </source>
</evidence>
<dbReference type="Proteomes" id="UP000546397">
    <property type="component" value="Unassembled WGS sequence"/>
</dbReference>
<reference evidence="15" key="6">
    <citation type="submission" date="2020-05" db="EMBL/GenBank/DDBJ databases">
        <authorList>
            <consortium name="NCBI Pathogen Detection Project"/>
        </authorList>
    </citation>
    <scope>NUCLEOTIDE SEQUENCE</scope>
    <source>
        <strain evidence="15">2017-325981-023-01</strain>
        <strain evidence="14">DMG1500109</strain>
    </source>
</reference>
<evidence type="ECO:0000313" key="20">
    <source>
        <dbReference type="Proteomes" id="UP000365297"/>
    </source>
</evidence>
<dbReference type="EMBL" id="AABEMN010000010">
    <property type="protein sequence ID" value="EAG9519697.1"/>
    <property type="molecule type" value="Genomic_DNA"/>
</dbReference>
<reference evidence="16 29" key="7">
    <citation type="submission" date="2020-06" db="EMBL/GenBank/DDBJ databases">
        <title>Two Listeria outbreaks in Switzerland in 2018 and 2020.</title>
        <authorList>
            <person name="Stevens M.J.A."/>
            <person name="Bloemberg G."/>
            <person name="Nusch-Inderbinnen M."/>
            <person name="Stephan R."/>
        </authorList>
    </citation>
    <scope>NUCLEOTIDE SEQUENCE [LARGE SCALE GENOMIC DNA]</scope>
    <source>
        <strain evidence="16 29">N18-0707</strain>
    </source>
</reference>
<keyword evidence="17" id="KW-0808">Transferase</keyword>
<evidence type="ECO:0000313" key="21">
    <source>
        <dbReference type="Proteomes" id="UP000368512"/>
    </source>
</evidence>
<dbReference type="EMBL" id="AALGDA010000057">
    <property type="protein sequence ID" value="ECY9783890.1"/>
    <property type="molecule type" value="Genomic_DNA"/>
</dbReference>
<dbReference type="Proteomes" id="UP000843775">
    <property type="component" value="Unassembled WGS sequence"/>
</dbReference>
<dbReference type="EMBL" id="JACAVN010000010">
    <property type="protein sequence ID" value="NYA02747.1"/>
    <property type="molecule type" value="Genomic_DNA"/>
</dbReference>
<dbReference type="Proteomes" id="UP000489121">
    <property type="component" value="Unassembled WGS sequence"/>
</dbReference>
<dbReference type="AlphaFoldDB" id="A0A0B8R4C4"/>
<evidence type="ECO:0000313" key="8">
    <source>
        <dbReference type="EMBL" id="EAG4463184.1"/>
    </source>
</evidence>
<feature type="domain" description="VOC" evidence="1">
    <location>
        <begin position="4"/>
        <end position="114"/>
    </location>
</feature>
<dbReference type="EMBL" id="AAAIXK010000001">
    <property type="protein sequence ID" value="EAC5548951.1"/>
    <property type="molecule type" value="Genomic_DNA"/>
</dbReference>
<evidence type="ECO:0000313" key="2">
    <source>
        <dbReference type="EMBL" id="EAC5548951.1"/>
    </source>
</evidence>
<dbReference type="EMBL" id="AABBZO010000017">
    <property type="protein sequence ID" value="EAG4463184.1"/>
    <property type="molecule type" value="Genomic_DNA"/>
</dbReference>
<dbReference type="Proteomes" id="UP000379076">
    <property type="component" value="Unassembled WGS sequence"/>
</dbReference>